<protein>
    <recommendedName>
        <fullName evidence="3">Lipoprotein</fullName>
    </recommendedName>
</protein>
<dbReference type="PROSITE" id="PS51257">
    <property type="entry name" value="PROKAR_LIPOPROTEIN"/>
    <property type="match status" value="1"/>
</dbReference>
<dbReference type="GeneID" id="55003727"/>
<dbReference type="RefSeq" id="YP_009812658.1">
    <property type="nucleotide sequence ID" value="NC_048068.1"/>
</dbReference>
<dbReference type="KEGG" id="vg:55003727"/>
<organism evidence="1 2">
    <name type="scientific">Microbacterium phage OneinaGillian</name>
    <dbReference type="NCBI Taxonomy" id="2301604"/>
    <lineage>
        <taxon>Viruses</taxon>
        <taxon>Duplodnaviria</taxon>
        <taxon>Heunggongvirae</taxon>
        <taxon>Uroviricota</taxon>
        <taxon>Caudoviricetes</taxon>
        <taxon>Gillianvirus</taxon>
        <taxon>Gillianvirus oneinagillian</taxon>
    </lineage>
</organism>
<evidence type="ECO:0008006" key="3">
    <source>
        <dbReference type="Google" id="ProtNLM"/>
    </source>
</evidence>
<accession>A0A385UEB4</accession>
<sequence>MKKKIAVAAVAALLTIGLAGCGQQVLPSGTAITPLEVDIPGGGSVLCVTSSGGGVDCDWDGER</sequence>
<name>A0A385UEB4_9CAUD</name>
<dbReference type="EMBL" id="MH727556">
    <property type="protein sequence ID" value="AYB70162.1"/>
    <property type="molecule type" value="Genomic_DNA"/>
</dbReference>
<gene>
    <name evidence="1" type="primary">52</name>
    <name evidence="1" type="ORF">SEA_ONEIAGILLIAN_52</name>
</gene>
<proteinExistence type="predicted"/>
<evidence type="ECO:0000313" key="2">
    <source>
        <dbReference type="Proteomes" id="UP000279330"/>
    </source>
</evidence>
<evidence type="ECO:0000313" key="1">
    <source>
        <dbReference type="EMBL" id="AYB70162.1"/>
    </source>
</evidence>
<reference evidence="1 2" key="1">
    <citation type="submission" date="2018-08" db="EMBL/GenBank/DDBJ databases">
        <authorList>
            <person name="Miller G.E."/>
            <person name="Abrahams R."/>
            <person name="Bazan D.C."/>
            <person name="Beglau B.C."/>
            <person name="Blaylock E.C."/>
            <person name="Choi J.D."/>
            <person name="Grewal S.K."/>
            <person name="Hernandez E.V."/>
            <person name="Kim D.J."/>
            <person name="Kim K."/>
            <person name="Lee Y."/>
            <person name="Linde M.K."/>
            <person name="Lopez M.B."/>
            <person name="Pangalila E."/>
            <person name="Parker M.A."/>
            <person name="Specht R.C."/>
            <person name="Teng M.C."/>
            <person name="Toledo B."/>
            <person name="Tran S."/>
            <person name="Yu H."/>
            <person name="Kalaj N."/>
            <person name="Muthiah A.S."/>
            <person name="Dean N.S."/>
            <person name="Diaz A."/>
            <person name="Garlena R.A."/>
            <person name="Russell D.A."/>
            <person name="Pope W.H."/>
            <person name="Jacobs-Sera D."/>
            <person name="Hatfull G.F."/>
        </authorList>
    </citation>
    <scope>NUCLEOTIDE SEQUENCE [LARGE SCALE GENOMIC DNA]</scope>
</reference>
<dbReference type="Proteomes" id="UP000279330">
    <property type="component" value="Segment"/>
</dbReference>
<keyword evidence="2" id="KW-1185">Reference proteome</keyword>